<dbReference type="Pfam" id="PF00175">
    <property type="entry name" value="NAD_binding_1"/>
    <property type="match status" value="1"/>
</dbReference>
<evidence type="ECO:0000259" key="2">
    <source>
        <dbReference type="PROSITE" id="PS51085"/>
    </source>
</evidence>
<dbReference type="EMBL" id="JBHTMB010000012">
    <property type="protein sequence ID" value="MFD1231984.1"/>
    <property type="molecule type" value="Genomic_DNA"/>
</dbReference>
<dbReference type="SUPFAM" id="SSF50800">
    <property type="entry name" value="PK beta-barrel domain-like"/>
    <property type="match status" value="1"/>
</dbReference>
<dbReference type="PROSITE" id="PS51085">
    <property type="entry name" value="2FE2S_FER_2"/>
    <property type="match status" value="1"/>
</dbReference>
<dbReference type="InterPro" id="IPR005302">
    <property type="entry name" value="MoCF_Sase_C"/>
</dbReference>
<dbReference type="Gene3D" id="2.40.33.20">
    <property type="entry name" value="PK beta-barrel domain-like"/>
    <property type="match status" value="1"/>
</dbReference>
<dbReference type="PANTHER" id="PTHR30212">
    <property type="entry name" value="PROTEIN YIIM"/>
    <property type="match status" value="1"/>
</dbReference>
<dbReference type="Pfam" id="PF03473">
    <property type="entry name" value="MOSC"/>
    <property type="match status" value="1"/>
</dbReference>
<feature type="domain" description="MOSC" evidence="3">
    <location>
        <begin position="35"/>
        <end position="170"/>
    </location>
</feature>
<dbReference type="SUPFAM" id="SSF63380">
    <property type="entry name" value="Riboflavin synthase domain-like"/>
    <property type="match status" value="1"/>
</dbReference>
<dbReference type="InterPro" id="IPR001433">
    <property type="entry name" value="OxRdtase_FAD/NAD-bd"/>
</dbReference>
<dbReference type="Pfam" id="PF00111">
    <property type="entry name" value="Fer2"/>
    <property type="match status" value="1"/>
</dbReference>
<comment type="caution">
    <text evidence="5">The sequence shown here is derived from an EMBL/GenBank/DDBJ whole genome shotgun (WGS) entry which is preliminary data.</text>
</comment>
<dbReference type="PROSITE" id="PS51384">
    <property type="entry name" value="FAD_FR"/>
    <property type="match status" value="1"/>
</dbReference>
<dbReference type="PROSITE" id="PS51340">
    <property type="entry name" value="MOSC"/>
    <property type="match status" value="1"/>
</dbReference>
<dbReference type="PRINTS" id="PR00410">
    <property type="entry name" value="PHEHYDRXLASE"/>
</dbReference>
<feature type="domain" description="2Fe-2S ferredoxin-type" evidence="2">
    <location>
        <begin position="489"/>
        <end position="571"/>
    </location>
</feature>
<dbReference type="CDD" id="cd00207">
    <property type="entry name" value="fer2"/>
    <property type="match status" value="1"/>
</dbReference>
<sequence length="571" mass="60963">MGQAVTLATLISVNVGLPKEVRWRDETVRTGIWKEPVDGPAMVHRLNIDGDGQGDLAGHGGEQRAVLVYQTQALAHWAEHLGRHDLEPGCFGENLTVDGLPDSAVRIGDRYRIGEAEFEVTQPRVTCYRLGMRLDEPDLPALLVAHHRPGFYMRVLTEGRIRAGDSILRTRTGTVSVADTDALLYLPGRDRATLRLAADTPALSPGWRGSFLDMLAEPDPPPRPAWPGFRQLRVTDVRPESPTVTSLRLASPDGTPLPPARPGQFLTLRVPTAGSPVRSYSLSAAPGIGTYRISVKHEPDGLASGYLTTAVRPGAMLDAAAPRGDFTLDDDTTPVLLLSAGIGVTPVLAMLHSLIESPNPREVWWIHGAHSPDEQPLAAEAHTLLAALPRAREHIFYSTGAPDQVPGVHAGRLTQDALAALRLPVDAEAYLCGPDSFMTDVRAALIAVGLAAGNIRTERFGALPPVNPGVVERARPAPHPPTGTPGTGPLVTFARSGLSVPFEPGLHSVLDLADACDVPTRWSCRAGVCHTCITGLLSGEIGYSPDPLDPPPTGQVLLCCARPRTDVVLDI</sequence>
<accession>A0ABW3VA52</accession>
<dbReference type="InterPro" id="IPR017938">
    <property type="entry name" value="Riboflavin_synthase-like_b-brl"/>
</dbReference>
<keyword evidence="6" id="KW-1185">Reference proteome</keyword>
<dbReference type="RefSeq" id="WP_339123203.1">
    <property type="nucleotide sequence ID" value="NZ_BAABKS010000017.1"/>
</dbReference>
<dbReference type="PANTHER" id="PTHR30212:SF2">
    <property type="entry name" value="PROTEIN YIIM"/>
    <property type="match status" value="1"/>
</dbReference>
<dbReference type="Gene3D" id="2.40.30.10">
    <property type="entry name" value="Translation factors"/>
    <property type="match status" value="1"/>
</dbReference>
<dbReference type="InterPro" id="IPR001041">
    <property type="entry name" value="2Fe-2S_ferredoxin-type"/>
</dbReference>
<dbReference type="Gene3D" id="3.40.50.80">
    <property type="entry name" value="Nucleotide-binding domain of ferredoxin-NADP reductase (FNR) module"/>
    <property type="match status" value="1"/>
</dbReference>
<protein>
    <submittedName>
        <fullName evidence="5">MOSC domain-containing protein</fullName>
    </submittedName>
</protein>
<evidence type="ECO:0000259" key="4">
    <source>
        <dbReference type="PROSITE" id="PS51384"/>
    </source>
</evidence>
<dbReference type="InterPro" id="IPR052353">
    <property type="entry name" value="Benzoxazolinone_Detox_Enz"/>
</dbReference>
<dbReference type="InterPro" id="IPR036010">
    <property type="entry name" value="2Fe-2S_ferredoxin-like_sf"/>
</dbReference>
<dbReference type="SUPFAM" id="SSF52343">
    <property type="entry name" value="Ferredoxin reductase-like, C-terminal NADP-linked domain"/>
    <property type="match status" value="1"/>
</dbReference>
<organism evidence="5 6">
    <name type="scientific">Pseudonocardia benzenivorans</name>
    <dbReference type="NCBI Taxonomy" id="228005"/>
    <lineage>
        <taxon>Bacteria</taxon>
        <taxon>Bacillati</taxon>
        <taxon>Actinomycetota</taxon>
        <taxon>Actinomycetes</taxon>
        <taxon>Pseudonocardiales</taxon>
        <taxon>Pseudonocardiaceae</taxon>
        <taxon>Pseudonocardia</taxon>
    </lineage>
</organism>
<proteinExistence type="predicted"/>
<feature type="domain" description="FAD-binding FR-type" evidence="4">
    <location>
        <begin position="227"/>
        <end position="329"/>
    </location>
</feature>
<evidence type="ECO:0000259" key="3">
    <source>
        <dbReference type="PROSITE" id="PS51340"/>
    </source>
</evidence>
<reference evidence="6" key="1">
    <citation type="journal article" date="2019" name="Int. J. Syst. Evol. Microbiol.">
        <title>The Global Catalogue of Microorganisms (GCM) 10K type strain sequencing project: providing services to taxonomists for standard genome sequencing and annotation.</title>
        <authorList>
            <consortium name="The Broad Institute Genomics Platform"/>
            <consortium name="The Broad Institute Genome Sequencing Center for Infectious Disease"/>
            <person name="Wu L."/>
            <person name="Ma J."/>
        </authorList>
    </citation>
    <scope>NUCLEOTIDE SEQUENCE [LARGE SCALE GENOMIC DNA]</scope>
    <source>
        <strain evidence="6">CCUG 49018</strain>
    </source>
</reference>
<name>A0ABW3VA52_9PSEU</name>
<evidence type="ECO:0000313" key="6">
    <source>
        <dbReference type="Proteomes" id="UP001597182"/>
    </source>
</evidence>
<dbReference type="InterPro" id="IPR017927">
    <property type="entry name" value="FAD-bd_FR_type"/>
</dbReference>
<dbReference type="InterPro" id="IPR011037">
    <property type="entry name" value="Pyrv_Knase-like_insert_dom_sf"/>
</dbReference>
<feature type="region of interest" description="Disordered" evidence="1">
    <location>
        <begin position="240"/>
        <end position="259"/>
    </location>
</feature>
<gene>
    <name evidence="5" type="ORF">ACFQ34_01685</name>
</gene>
<dbReference type="InterPro" id="IPR012675">
    <property type="entry name" value="Beta-grasp_dom_sf"/>
</dbReference>
<dbReference type="SUPFAM" id="SSF54292">
    <property type="entry name" value="2Fe-2S ferredoxin-like"/>
    <property type="match status" value="1"/>
</dbReference>
<dbReference type="Gene3D" id="3.10.20.30">
    <property type="match status" value="1"/>
</dbReference>
<dbReference type="InterPro" id="IPR039261">
    <property type="entry name" value="FNR_nucleotide-bd"/>
</dbReference>
<dbReference type="InterPro" id="IPR005163">
    <property type="entry name" value="Tri_helical_YiiM-like"/>
</dbReference>
<dbReference type="CDD" id="cd06184">
    <property type="entry name" value="flavohem_like_fad_nad_binding"/>
    <property type="match status" value="1"/>
</dbReference>
<dbReference type="Proteomes" id="UP001597182">
    <property type="component" value="Unassembled WGS sequence"/>
</dbReference>
<evidence type="ECO:0000313" key="5">
    <source>
        <dbReference type="EMBL" id="MFD1231984.1"/>
    </source>
</evidence>
<dbReference type="Pfam" id="PF03475">
    <property type="entry name" value="YiiM_3-alpha"/>
    <property type="match status" value="1"/>
</dbReference>
<evidence type="ECO:0000256" key="1">
    <source>
        <dbReference type="SAM" id="MobiDB-lite"/>
    </source>
</evidence>